<gene>
    <name evidence="3" type="ORF">PSNMU_V1.4_AUG-EV-PASAV3_0099410</name>
</gene>
<evidence type="ECO:0000256" key="1">
    <source>
        <dbReference type="SAM" id="MobiDB-lite"/>
    </source>
</evidence>
<feature type="transmembrane region" description="Helical" evidence="2">
    <location>
        <begin position="432"/>
        <end position="450"/>
    </location>
</feature>
<feature type="transmembrane region" description="Helical" evidence="2">
    <location>
        <begin position="264"/>
        <end position="282"/>
    </location>
</feature>
<dbReference type="OrthoDB" id="437686at2759"/>
<feature type="transmembrane region" description="Helical" evidence="2">
    <location>
        <begin position="596"/>
        <end position="615"/>
    </location>
</feature>
<feature type="transmembrane region" description="Helical" evidence="2">
    <location>
        <begin position="470"/>
        <end position="486"/>
    </location>
</feature>
<dbReference type="Proteomes" id="UP000291116">
    <property type="component" value="Unassembled WGS sequence"/>
</dbReference>
<evidence type="ECO:0000313" key="4">
    <source>
        <dbReference type="Proteomes" id="UP000291116"/>
    </source>
</evidence>
<protein>
    <submittedName>
        <fullName evidence="3">Uncharacterized protein</fullName>
    </submittedName>
</protein>
<keyword evidence="4" id="KW-1185">Reference proteome</keyword>
<feature type="transmembrane region" description="Helical" evidence="2">
    <location>
        <begin position="627"/>
        <end position="646"/>
    </location>
</feature>
<sequence>MVGCSINDFSFFDSSGNLVLGEYNDDGICIFEEANCNPRSSPRECCAYNPESANDDGLGGWADKYLLLCLMVPMLYLYQVVKKKAESQIDEGRTNGKGEPASCNDVSESISCWKKPIKFIHSMGYLIFSMMIVPATIVTRKSYQANMSVSQMNLLMSAEAFMIPFGEIFQCIEDVVLVQIGYAIGRSDKPRTDHLIHVGIAGSIVTGTVAGLIGTILALWPSAFALLTNPGRKHDQSLYEGCEWFEGNDDYDRWLILPYWMMKSWAMVFQQIGMVLSGFFFGAKAIADIGWILLFSLTLTLYIWFSNVGTWSNPLTLVGIADISGDIVLPVLAISFLASPLASSIRERTGLSLSGSKVIDNLRWQPTNGFAPVVSKKVVSDNGEFFSRESTSLIGNRKSEENSAFERSITTNNEAPNGTNNTMKLFVEGFKVMFMDVAIQGCTSFTYYVALRQDSEVAYQITALQSALPQYGYGYAVGISIIFKLTGSQLLAKGKNKLFVVFAKICIVSVLAMIPAIVAEVLEARHTIALEYGSNACSYAQNSNCVPFFEAIFGPNANGGGFTLQYTFTALAFGAVTDSVSLVLRSVLLALLDFDFLVNSTICAVGVYIPSMYAATCLDTIYKGQAISYYVAMNMPQLVLILVLLVRLKYNFRKVLDGEEGPWTETSPEERSNDEPSSEQISSSFSYKEEMGPLINSKKRRSSLVTVYA</sequence>
<organism evidence="3 4">
    <name type="scientific">Pseudo-nitzschia multistriata</name>
    <dbReference type="NCBI Taxonomy" id="183589"/>
    <lineage>
        <taxon>Eukaryota</taxon>
        <taxon>Sar</taxon>
        <taxon>Stramenopiles</taxon>
        <taxon>Ochrophyta</taxon>
        <taxon>Bacillariophyta</taxon>
        <taxon>Bacillariophyceae</taxon>
        <taxon>Bacillariophycidae</taxon>
        <taxon>Bacillariales</taxon>
        <taxon>Bacillariaceae</taxon>
        <taxon>Pseudo-nitzschia</taxon>
    </lineage>
</organism>
<feature type="region of interest" description="Disordered" evidence="1">
    <location>
        <begin position="661"/>
        <end position="693"/>
    </location>
</feature>
<accession>A0A448ZLM7</accession>
<dbReference type="EMBL" id="CAACVS010000499">
    <property type="protein sequence ID" value="VEU42942.1"/>
    <property type="molecule type" value="Genomic_DNA"/>
</dbReference>
<feature type="transmembrane region" description="Helical" evidence="2">
    <location>
        <begin position="564"/>
        <end position="584"/>
    </location>
</feature>
<feature type="transmembrane region" description="Helical" evidence="2">
    <location>
        <begin position="195"/>
        <end position="220"/>
    </location>
</feature>
<evidence type="ECO:0000256" key="2">
    <source>
        <dbReference type="SAM" id="Phobius"/>
    </source>
</evidence>
<name>A0A448ZLM7_9STRA</name>
<dbReference type="AlphaFoldDB" id="A0A448ZLM7"/>
<keyword evidence="2" id="KW-1133">Transmembrane helix</keyword>
<proteinExistence type="predicted"/>
<keyword evidence="2" id="KW-0812">Transmembrane</keyword>
<feature type="transmembrane region" description="Helical" evidence="2">
    <location>
        <begin position="289"/>
        <end position="305"/>
    </location>
</feature>
<evidence type="ECO:0000313" key="3">
    <source>
        <dbReference type="EMBL" id="VEU42942.1"/>
    </source>
</evidence>
<feature type="transmembrane region" description="Helical" evidence="2">
    <location>
        <begin position="123"/>
        <end position="140"/>
    </location>
</feature>
<feature type="transmembrane region" description="Helical" evidence="2">
    <location>
        <begin position="317"/>
        <end position="338"/>
    </location>
</feature>
<reference evidence="3 4" key="1">
    <citation type="submission" date="2019-01" db="EMBL/GenBank/DDBJ databases">
        <authorList>
            <person name="Ferrante I. M."/>
        </authorList>
    </citation>
    <scope>NUCLEOTIDE SEQUENCE [LARGE SCALE GENOMIC DNA]</scope>
    <source>
        <strain evidence="3 4">B856</strain>
    </source>
</reference>
<keyword evidence="2" id="KW-0472">Membrane</keyword>
<feature type="transmembrane region" description="Helical" evidence="2">
    <location>
        <begin position="498"/>
        <end position="518"/>
    </location>
</feature>